<sequence>MRRKIRIRKLQAEKKALPTTILLVSLAVIFSMIGLIFVFEASSIRALQATGDSFHFLKLQVRWIGIGIAAMIFFSLYNYKQLYYFAFPLMAGVIILLLIVLIPSIGQQVGGARRWIDLGIITIQPTEFAKFASIIYLASWFSKKEKNRFMPFLILTGFLIGLILMQPDMGTAIIIFALSIVMYFLAGQQLSYLLALIPLSIGGFIALIFAAPYRLRRLTAFLNPSEDPLGVGFHINQILISLSEGGMLGRGFGASRQKYLFLPEAHTDSIFAIIGEELGFVGGLLILFFYVVLLFKLYEIYKGASDAFAKLLCGGIFTFFGLQVMINLGGMVNLMPLTYE</sequence>
<accession>A0A0G0K6P2</accession>
<keyword evidence="6" id="KW-0573">Peptidoglycan synthesis</keyword>
<keyword evidence="3" id="KW-0808">Transferase</keyword>
<evidence type="ECO:0000256" key="16">
    <source>
        <dbReference type="SAM" id="Phobius"/>
    </source>
</evidence>
<keyword evidence="7 16" id="KW-1133">Transmembrane helix</keyword>
<evidence type="ECO:0000313" key="18">
    <source>
        <dbReference type="Proteomes" id="UP000034471"/>
    </source>
</evidence>
<feature type="transmembrane region" description="Helical" evidence="16">
    <location>
        <begin position="149"/>
        <end position="165"/>
    </location>
</feature>
<dbReference type="AlphaFoldDB" id="A0A0G0K6P2"/>
<comment type="catalytic activity">
    <reaction evidence="15">
        <text>[GlcNAc-(1-&gt;4)-Mur2Ac(oyl-L-Ala-gamma-D-Glu-L-Lys-D-Ala-D-Ala)](n)-di-trans,octa-cis-undecaprenyl diphosphate + beta-D-GlcNAc-(1-&gt;4)-Mur2Ac(oyl-L-Ala-gamma-D-Glu-L-Lys-D-Ala-D-Ala)-di-trans,octa-cis-undecaprenyl diphosphate = [GlcNAc-(1-&gt;4)-Mur2Ac(oyl-L-Ala-gamma-D-Glu-L-Lys-D-Ala-D-Ala)](n+1)-di-trans,octa-cis-undecaprenyl diphosphate + di-trans,octa-cis-undecaprenyl diphosphate + H(+)</text>
        <dbReference type="Rhea" id="RHEA:23708"/>
        <dbReference type="Rhea" id="RHEA-COMP:9602"/>
        <dbReference type="Rhea" id="RHEA-COMP:9603"/>
        <dbReference type="ChEBI" id="CHEBI:15378"/>
        <dbReference type="ChEBI" id="CHEBI:58405"/>
        <dbReference type="ChEBI" id="CHEBI:60033"/>
        <dbReference type="ChEBI" id="CHEBI:78435"/>
        <dbReference type="EC" id="2.4.99.28"/>
    </reaction>
</comment>
<keyword evidence="4 16" id="KW-0812">Transmembrane</keyword>
<feature type="transmembrane region" description="Helical" evidence="16">
    <location>
        <begin position="193"/>
        <end position="213"/>
    </location>
</feature>
<dbReference type="EC" id="2.4.99.28" evidence="14"/>
<evidence type="ECO:0000256" key="12">
    <source>
        <dbReference type="ARBA" id="ARBA00041185"/>
    </source>
</evidence>
<feature type="transmembrane region" description="Helical" evidence="16">
    <location>
        <begin position="118"/>
        <end position="137"/>
    </location>
</feature>
<dbReference type="Pfam" id="PF01098">
    <property type="entry name" value="FTSW_RODA_SPOVE"/>
    <property type="match status" value="1"/>
</dbReference>
<comment type="similarity">
    <text evidence="11">Belongs to the SEDS family. FtsW subfamily.</text>
</comment>
<evidence type="ECO:0000256" key="3">
    <source>
        <dbReference type="ARBA" id="ARBA00022679"/>
    </source>
</evidence>
<evidence type="ECO:0000256" key="15">
    <source>
        <dbReference type="ARBA" id="ARBA00049902"/>
    </source>
</evidence>
<comment type="caution">
    <text evidence="17">The sequence shown here is derived from an EMBL/GenBank/DDBJ whole genome shotgun (WGS) entry which is preliminary data.</text>
</comment>
<feature type="transmembrane region" description="Helical" evidence="16">
    <location>
        <begin position="59"/>
        <end position="77"/>
    </location>
</feature>
<dbReference type="GO" id="GO:0008955">
    <property type="term" value="F:peptidoglycan glycosyltransferase activity"/>
    <property type="evidence" value="ECO:0007669"/>
    <property type="project" value="UniProtKB-EC"/>
</dbReference>
<feature type="transmembrane region" description="Helical" evidence="16">
    <location>
        <begin position="84"/>
        <end position="106"/>
    </location>
</feature>
<dbReference type="GO" id="GO:0032153">
    <property type="term" value="C:cell division site"/>
    <property type="evidence" value="ECO:0007669"/>
    <property type="project" value="TreeGrafter"/>
</dbReference>
<evidence type="ECO:0000256" key="4">
    <source>
        <dbReference type="ARBA" id="ARBA00022692"/>
    </source>
</evidence>
<proteinExistence type="inferred from homology"/>
<evidence type="ECO:0000256" key="13">
    <source>
        <dbReference type="ARBA" id="ARBA00041418"/>
    </source>
</evidence>
<dbReference type="PANTHER" id="PTHR30474:SF2">
    <property type="entry name" value="PEPTIDOGLYCAN GLYCOSYLTRANSFERASE FTSW-RELATED"/>
    <property type="match status" value="1"/>
</dbReference>
<evidence type="ECO:0000256" key="10">
    <source>
        <dbReference type="ARBA" id="ARBA00033270"/>
    </source>
</evidence>
<dbReference type="EMBL" id="LBTJ01000073">
    <property type="protein sequence ID" value="KKQ36301.1"/>
    <property type="molecule type" value="Genomic_DNA"/>
</dbReference>
<keyword evidence="5" id="KW-0133">Cell shape</keyword>
<name>A0A0G0K6P2_9BACT</name>
<evidence type="ECO:0000256" key="2">
    <source>
        <dbReference type="ARBA" id="ARBA00022676"/>
    </source>
</evidence>
<dbReference type="GO" id="GO:0015648">
    <property type="term" value="F:lipid-linked peptidoglycan transporter activity"/>
    <property type="evidence" value="ECO:0007669"/>
    <property type="project" value="TreeGrafter"/>
</dbReference>
<evidence type="ECO:0000256" key="11">
    <source>
        <dbReference type="ARBA" id="ARBA00038053"/>
    </source>
</evidence>
<evidence type="ECO:0000256" key="8">
    <source>
        <dbReference type="ARBA" id="ARBA00023136"/>
    </source>
</evidence>
<keyword evidence="2" id="KW-0328">Glycosyltransferase</keyword>
<feature type="transmembrane region" description="Helical" evidence="16">
    <location>
        <begin position="171"/>
        <end position="186"/>
    </location>
</feature>
<dbReference type="Proteomes" id="UP000034471">
    <property type="component" value="Unassembled WGS sequence"/>
</dbReference>
<evidence type="ECO:0000256" key="6">
    <source>
        <dbReference type="ARBA" id="ARBA00022984"/>
    </source>
</evidence>
<keyword evidence="8 16" id="KW-0472">Membrane</keyword>
<comment type="subcellular location">
    <subcellularLocation>
        <location evidence="1">Membrane</location>
        <topology evidence="1">Multi-pass membrane protein</topology>
    </subcellularLocation>
</comment>
<protein>
    <recommendedName>
        <fullName evidence="12">Probable peptidoglycan glycosyltransferase FtsW</fullName>
        <ecNumber evidence="14">2.4.99.28</ecNumber>
    </recommendedName>
    <alternativeName>
        <fullName evidence="13">Cell division protein FtsW</fullName>
    </alternativeName>
    <alternativeName>
        <fullName evidence="10">Cell wall polymerase</fullName>
    </alternativeName>
    <alternativeName>
        <fullName evidence="9">Peptidoglycan polymerase</fullName>
    </alternativeName>
</protein>
<evidence type="ECO:0000256" key="9">
    <source>
        <dbReference type="ARBA" id="ARBA00032370"/>
    </source>
</evidence>
<feature type="transmembrane region" description="Helical" evidence="16">
    <location>
        <begin position="270"/>
        <end position="295"/>
    </location>
</feature>
<evidence type="ECO:0000256" key="14">
    <source>
        <dbReference type="ARBA" id="ARBA00044770"/>
    </source>
</evidence>
<dbReference type="GO" id="GO:0009252">
    <property type="term" value="P:peptidoglycan biosynthetic process"/>
    <property type="evidence" value="ECO:0007669"/>
    <property type="project" value="UniProtKB-KW"/>
</dbReference>
<reference evidence="17 18" key="1">
    <citation type="journal article" date="2015" name="Nature">
        <title>rRNA introns, odd ribosomes, and small enigmatic genomes across a large radiation of phyla.</title>
        <authorList>
            <person name="Brown C.T."/>
            <person name="Hug L.A."/>
            <person name="Thomas B.C."/>
            <person name="Sharon I."/>
            <person name="Castelle C.J."/>
            <person name="Singh A."/>
            <person name="Wilkins M.J."/>
            <person name="Williams K.H."/>
            <person name="Banfield J.F."/>
        </authorList>
    </citation>
    <scope>NUCLEOTIDE SEQUENCE [LARGE SCALE GENOMIC DNA]</scope>
</reference>
<dbReference type="GO" id="GO:0005886">
    <property type="term" value="C:plasma membrane"/>
    <property type="evidence" value="ECO:0007669"/>
    <property type="project" value="TreeGrafter"/>
</dbReference>
<dbReference type="PANTHER" id="PTHR30474">
    <property type="entry name" value="CELL CYCLE PROTEIN"/>
    <property type="match status" value="1"/>
</dbReference>
<evidence type="ECO:0000256" key="1">
    <source>
        <dbReference type="ARBA" id="ARBA00004141"/>
    </source>
</evidence>
<evidence type="ECO:0000256" key="7">
    <source>
        <dbReference type="ARBA" id="ARBA00022989"/>
    </source>
</evidence>
<organism evidence="17 18">
    <name type="scientific">Candidatus Roizmanbacteria bacterium GW2011_GWA2_37_7</name>
    <dbReference type="NCBI Taxonomy" id="1618481"/>
    <lineage>
        <taxon>Bacteria</taxon>
        <taxon>Candidatus Roizmaniibacteriota</taxon>
    </lineage>
</organism>
<feature type="transmembrane region" description="Helical" evidence="16">
    <location>
        <begin position="307"/>
        <end position="326"/>
    </location>
</feature>
<dbReference type="InterPro" id="IPR001182">
    <property type="entry name" value="FtsW/RodA"/>
</dbReference>
<feature type="transmembrane region" description="Helical" evidence="16">
    <location>
        <begin position="21"/>
        <end position="39"/>
    </location>
</feature>
<evidence type="ECO:0000313" key="17">
    <source>
        <dbReference type="EMBL" id="KKQ36301.1"/>
    </source>
</evidence>
<dbReference type="GO" id="GO:0008360">
    <property type="term" value="P:regulation of cell shape"/>
    <property type="evidence" value="ECO:0007669"/>
    <property type="project" value="UniProtKB-KW"/>
</dbReference>
<gene>
    <name evidence="17" type="ORF">US54_C0073G0005</name>
</gene>
<dbReference type="STRING" id="1618481.US54_C0073G0005"/>
<evidence type="ECO:0000256" key="5">
    <source>
        <dbReference type="ARBA" id="ARBA00022960"/>
    </source>
</evidence>
<dbReference type="GO" id="GO:0051301">
    <property type="term" value="P:cell division"/>
    <property type="evidence" value="ECO:0007669"/>
    <property type="project" value="InterPro"/>
</dbReference>